<dbReference type="EMBL" id="LBYB01000008">
    <property type="protein sequence ID" value="KKR41631.1"/>
    <property type="molecule type" value="Genomic_DNA"/>
</dbReference>
<protein>
    <recommendedName>
        <fullName evidence="3">Peptidase M23 domain-containing protein</fullName>
    </recommendedName>
</protein>
<proteinExistence type="predicted"/>
<gene>
    <name evidence="1" type="ORF">UT77_C0008G0003</name>
</gene>
<organism evidence="1 2">
    <name type="scientific">Candidatus Daviesbacteria bacterium GW2011_GWC2_40_12</name>
    <dbReference type="NCBI Taxonomy" id="1618431"/>
    <lineage>
        <taxon>Bacteria</taxon>
        <taxon>Candidatus Daviesiibacteriota</taxon>
    </lineage>
</organism>
<evidence type="ECO:0000313" key="2">
    <source>
        <dbReference type="Proteomes" id="UP000034881"/>
    </source>
</evidence>
<comment type="caution">
    <text evidence="1">The sequence shown here is derived from an EMBL/GenBank/DDBJ whole genome shotgun (WGS) entry which is preliminary data.</text>
</comment>
<name>A0A0G0QWB0_9BACT</name>
<dbReference type="AlphaFoldDB" id="A0A0G0QWB0"/>
<sequence length="201" mass="21866">MIFLLLLVSVAIPLAFYLFKGQLLSGLSSLSGKSNPQKADSSTISSIPSQPSLPKIIACPVPGEFCQKGKILEFSLPGGRKKYDGLGWTLPENTVIKAAFDGIFKEQETYGATPSPRLVTLTSKDEKYEARYLFTPATKLSVTEEKTFGKGVEVKSGDVLSIIPGAALRDYKANLKFVVVEKKTDKTLPLKTEDLGKFSLE</sequence>
<evidence type="ECO:0000313" key="1">
    <source>
        <dbReference type="EMBL" id="KKR41631.1"/>
    </source>
</evidence>
<reference evidence="1 2" key="1">
    <citation type="journal article" date="2015" name="Nature">
        <title>rRNA introns, odd ribosomes, and small enigmatic genomes across a large radiation of phyla.</title>
        <authorList>
            <person name="Brown C.T."/>
            <person name="Hug L.A."/>
            <person name="Thomas B.C."/>
            <person name="Sharon I."/>
            <person name="Castelle C.J."/>
            <person name="Singh A."/>
            <person name="Wilkins M.J."/>
            <person name="Williams K.H."/>
            <person name="Banfield J.F."/>
        </authorList>
    </citation>
    <scope>NUCLEOTIDE SEQUENCE [LARGE SCALE GENOMIC DNA]</scope>
</reference>
<evidence type="ECO:0008006" key="3">
    <source>
        <dbReference type="Google" id="ProtNLM"/>
    </source>
</evidence>
<dbReference type="Proteomes" id="UP000034881">
    <property type="component" value="Unassembled WGS sequence"/>
</dbReference>
<accession>A0A0G0QWB0</accession>